<comment type="caution">
    <text evidence="1">The sequence shown here is derived from an EMBL/GenBank/DDBJ whole genome shotgun (WGS) entry which is preliminary data.</text>
</comment>
<dbReference type="EMBL" id="AMCW01000174">
    <property type="protein sequence ID" value="EKJ98580.1"/>
    <property type="molecule type" value="Genomic_DNA"/>
</dbReference>
<accession>K5DYQ1</accession>
<evidence type="ECO:0000313" key="1">
    <source>
        <dbReference type="EMBL" id="EKJ98580.1"/>
    </source>
</evidence>
<dbReference type="Proteomes" id="UP000007993">
    <property type="component" value="Unassembled WGS sequence"/>
</dbReference>
<gene>
    <name evidence="1" type="ORF">RBSH_06039</name>
</gene>
<proteinExistence type="predicted"/>
<dbReference type="AlphaFoldDB" id="K5DYQ1"/>
<name>K5DYQ1_RHOBT</name>
<sequence>MPTSMGKLKCGELPALHRGINRVRESMLVWRFAPFPRGNDVQLAFRSR</sequence>
<dbReference type="PATRIC" id="fig|993517.3.peg.6541"/>
<evidence type="ECO:0000313" key="2">
    <source>
        <dbReference type="Proteomes" id="UP000007993"/>
    </source>
</evidence>
<reference evidence="1 2" key="1">
    <citation type="journal article" date="2013" name="Mar. Genomics">
        <title>Expression of sulfatases in Rhodopirellula baltica and the diversity of sulfatases in the genus Rhodopirellula.</title>
        <authorList>
            <person name="Wegner C.E."/>
            <person name="Richter-Heitmann T."/>
            <person name="Klindworth A."/>
            <person name="Klockow C."/>
            <person name="Richter M."/>
            <person name="Achstetter T."/>
            <person name="Glockner F.O."/>
            <person name="Harder J."/>
        </authorList>
    </citation>
    <scope>NUCLEOTIDE SEQUENCE [LARGE SCALE GENOMIC DNA]</scope>
    <source>
        <strain evidence="1 2">SH28</strain>
    </source>
</reference>
<organism evidence="1 2">
    <name type="scientific">Rhodopirellula baltica SH28</name>
    <dbReference type="NCBI Taxonomy" id="993517"/>
    <lineage>
        <taxon>Bacteria</taxon>
        <taxon>Pseudomonadati</taxon>
        <taxon>Planctomycetota</taxon>
        <taxon>Planctomycetia</taxon>
        <taxon>Pirellulales</taxon>
        <taxon>Pirellulaceae</taxon>
        <taxon>Rhodopirellula</taxon>
    </lineage>
</organism>
<protein>
    <submittedName>
        <fullName evidence="1">Uncharacterized protein</fullName>
    </submittedName>
</protein>